<name>A0A6A6EVU3_9PEZI</name>
<gene>
    <name evidence="2" type="ORF">K469DRAFT_10562</name>
</gene>
<dbReference type="AlphaFoldDB" id="A0A6A6EVU3"/>
<organism evidence="2 3">
    <name type="scientific">Zopfia rhizophila CBS 207.26</name>
    <dbReference type="NCBI Taxonomy" id="1314779"/>
    <lineage>
        <taxon>Eukaryota</taxon>
        <taxon>Fungi</taxon>
        <taxon>Dikarya</taxon>
        <taxon>Ascomycota</taxon>
        <taxon>Pezizomycotina</taxon>
        <taxon>Dothideomycetes</taxon>
        <taxon>Dothideomycetes incertae sedis</taxon>
        <taxon>Zopfiaceae</taxon>
        <taxon>Zopfia</taxon>
    </lineage>
</organism>
<proteinExistence type="predicted"/>
<accession>A0A6A6EVU3</accession>
<keyword evidence="3" id="KW-1185">Reference proteome</keyword>
<sequence length="142" mass="15919">MCLRAWGKIRGKCPRLPLRIYCISSSAPGYRITREPGHHGARAEAAMVDFGKEQMIRETGLAGTMEVPGRSERCPISPCLSVPVRATVTATPKPNPRSYPEPSPGFDGQQHEPLTSARLDWREEFQKARHEASFETFPTQWL</sequence>
<evidence type="ECO:0000313" key="2">
    <source>
        <dbReference type="EMBL" id="KAF2195391.1"/>
    </source>
</evidence>
<evidence type="ECO:0000313" key="3">
    <source>
        <dbReference type="Proteomes" id="UP000800200"/>
    </source>
</evidence>
<dbReference type="Proteomes" id="UP000800200">
    <property type="component" value="Unassembled WGS sequence"/>
</dbReference>
<feature type="region of interest" description="Disordered" evidence="1">
    <location>
        <begin position="89"/>
        <end position="116"/>
    </location>
</feature>
<protein>
    <submittedName>
        <fullName evidence="2">Uncharacterized protein</fullName>
    </submittedName>
</protein>
<reference evidence="2" key="1">
    <citation type="journal article" date="2020" name="Stud. Mycol.">
        <title>101 Dothideomycetes genomes: a test case for predicting lifestyles and emergence of pathogens.</title>
        <authorList>
            <person name="Haridas S."/>
            <person name="Albert R."/>
            <person name="Binder M."/>
            <person name="Bloem J."/>
            <person name="Labutti K."/>
            <person name="Salamov A."/>
            <person name="Andreopoulos B."/>
            <person name="Baker S."/>
            <person name="Barry K."/>
            <person name="Bills G."/>
            <person name="Bluhm B."/>
            <person name="Cannon C."/>
            <person name="Castanera R."/>
            <person name="Culley D."/>
            <person name="Daum C."/>
            <person name="Ezra D."/>
            <person name="Gonzalez J."/>
            <person name="Henrissat B."/>
            <person name="Kuo A."/>
            <person name="Liang C."/>
            <person name="Lipzen A."/>
            <person name="Lutzoni F."/>
            <person name="Magnuson J."/>
            <person name="Mondo S."/>
            <person name="Nolan M."/>
            <person name="Ohm R."/>
            <person name="Pangilinan J."/>
            <person name="Park H.-J."/>
            <person name="Ramirez L."/>
            <person name="Alfaro M."/>
            <person name="Sun H."/>
            <person name="Tritt A."/>
            <person name="Yoshinaga Y."/>
            <person name="Zwiers L.-H."/>
            <person name="Turgeon B."/>
            <person name="Goodwin S."/>
            <person name="Spatafora J."/>
            <person name="Crous P."/>
            <person name="Grigoriev I."/>
        </authorList>
    </citation>
    <scope>NUCLEOTIDE SEQUENCE</scope>
    <source>
        <strain evidence="2">CBS 207.26</strain>
    </source>
</reference>
<dbReference type="EMBL" id="ML994610">
    <property type="protein sequence ID" value="KAF2195391.1"/>
    <property type="molecule type" value="Genomic_DNA"/>
</dbReference>
<evidence type="ECO:0000256" key="1">
    <source>
        <dbReference type="SAM" id="MobiDB-lite"/>
    </source>
</evidence>
<feature type="compositionally biased region" description="Pro residues" evidence="1">
    <location>
        <begin position="93"/>
        <end position="103"/>
    </location>
</feature>